<feature type="domain" description="Rhodopsin" evidence="8">
    <location>
        <begin position="26"/>
        <end position="266"/>
    </location>
</feature>
<dbReference type="OrthoDB" id="3897607at2759"/>
<dbReference type="Proteomes" id="UP000799750">
    <property type="component" value="Unassembled WGS sequence"/>
</dbReference>
<dbReference type="InterPro" id="IPR052337">
    <property type="entry name" value="SAT4-like"/>
</dbReference>
<comment type="similarity">
    <text evidence="5">Belongs to the SAT4 family.</text>
</comment>
<dbReference type="InterPro" id="IPR049326">
    <property type="entry name" value="Rhodopsin_dom_fungi"/>
</dbReference>
<feature type="transmembrane region" description="Helical" evidence="7">
    <location>
        <begin position="116"/>
        <end position="137"/>
    </location>
</feature>
<evidence type="ECO:0000256" key="3">
    <source>
        <dbReference type="ARBA" id="ARBA00022989"/>
    </source>
</evidence>
<evidence type="ECO:0000256" key="4">
    <source>
        <dbReference type="ARBA" id="ARBA00023136"/>
    </source>
</evidence>
<reference evidence="9" key="1">
    <citation type="journal article" date="2020" name="Stud. Mycol.">
        <title>101 Dothideomycetes genomes: a test case for predicting lifestyles and emergence of pathogens.</title>
        <authorList>
            <person name="Haridas S."/>
            <person name="Albert R."/>
            <person name="Binder M."/>
            <person name="Bloem J."/>
            <person name="Labutti K."/>
            <person name="Salamov A."/>
            <person name="Andreopoulos B."/>
            <person name="Baker S."/>
            <person name="Barry K."/>
            <person name="Bills G."/>
            <person name="Bluhm B."/>
            <person name="Cannon C."/>
            <person name="Castanera R."/>
            <person name="Culley D."/>
            <person name="Daum C."/>
            <person name="Ezra D."/>
            <person name="Gonzalez J."/>
            <person name="Henrissat B."/>
            <person name="Kuo A."/>
            <person name="Liang C."/>
            <person name="Lipzen A."/>
            <person name="Lutzoni F."/>
            <person name="Magnuson J."/>
            <person name="Mondo S."/>
            <person name="Nolan M."/>
            <person name="Ohm R."/>
            <person name="Pangilinan J."/>
            <person name="Park H.-J."/>
            <person name="Ramirez L."/>
            <person name="Alfaro M."/>
            <person name="Sun H."/>
            <person name="Tritt A."/>
            <person name="Yoshinaga Y."/>
            <person name="Zwiers L.-H."/>
            <person name="Turgeon B."/>
            <person name="Goodwin S."/>
            <person name="Spatafora J."/>
            <person name="Crous P."/>
            <person name="Grigoriev I."/>
        </authorList>
    </citation>
    <scope>NUCLEOTIDE SEQUENCE</scope>
    <source>
        <strain evidence="9">CBS 269.34</strain>
    </source>
</reference>
<evidence type="ECO:0000256" key="7">
    <source>
        <dbReference type="SAM" id="Phobius"/>
    </source>
</evidence>
<dbReference type="PANTHER" id="PTHR33048:SF96">
    <property type="entry name" value="INTEGRAL MEMBRANE PROTEIN"/>
    <property type="match status" value="1"/>
</dbReference>
<gene>
    <name evidence="9" type="ORF">BU16DRAFT_567497</name>
</gene>
<evidence type="ECO:0000256" key="5">
    <source>
        <dbReference type="ARBA" id="ARBA00038359"/>
    </source>
</evidence>
<dbReference type="GO" id="GO:0016020">
    <property type="term" value="C:membrane"/>
    <property type="evidence" value="ECO:0007669"/>
    <property type="project" value="UniProtKB-SubCell"/>
</dbReference>
<feature type="transmembrane region" description="Helical" evidence="7">
    <location>
        <begin position="87"/>
        <end position="109"/>
    </location>
</feature>
<evidence type="ECO:0000313" key="10">
    <source>
        <dbReference type="Proteomes" id="UP000799750"/>
    </source>
</evidence>
<dbReference type="Pfam" id="PF20684">
    <property type="entry name" value="Fung_rhodopsin"/>
    <property type="match status" value="1"/>
</dbReference>
<proteinExistence type="inferred from homology"/>
<name>A0A6A6QBD7_9PEZI</name>
<evidence type="ECO:0000256" key="6">
    <source>
        <dbReference type="SAM" id="MobiDB-lite"/>
    </source>
</evidence>
<dbReference type="AlphaFoldDB" id="A0A6A6QBD7"/>
<organism evidence="9 10">
    <name type="scientific">Lophium mytilinum</name>
    <dbReference type="NCBI Taxonomy" id="390894"/>
    <lineage>
        <taxon>Eukaryota</taxon>
        <taxon>Fungi</taxon>
        <taxon>Dikarya</taxon>
        <taxon>Ascomycota</taxon>
        <taxon>Pezizomycotina</taxon>
        <taxon>Dothideomycetes</taxon>
        <taxon>Pleosporomycetidae</taxon>
        <taxon>Mytilinidiales</taxon>
        <taxon>Mytilinidiaceae</taxon>
        <taxon>Lophium</taxon>
    </lineage>
</organism>
<feature type="region of interest" description="Disordered" evidence="6">
    <location>
        <begin position="322"/>
        <end position="361"/>
    </location>
</feature>
<keyword evidence="2 7" id="KW-0812">Transmembrane</keyword>
<keyword evidence="10" id="KW-1185">Reference proteome</keyword>
<feature type="transmembrane region" description="Helical" evidence="7">
    <location>
        <begin position="173"/>
        <end position="191"/>
    </location>
</feature>
<accession>A0A6A6QBD7</accession>
<protein>
    <recommendedName>
        <fullName evidence="8">Rhodopsin domain-containing protein</fullName>
    </recommendedName>
</protein>
<dbReference type="EMBL" id="MU004199">
    <property type="protein sequence ID" value="KAF2489316.1"/>
    <property type="molecule type" value="Genomic_DNA"/>
</dbReference>
<evidence type="ECO:0000259" key="8">
    <source>
        <dbReference type="Pfam" id="PF20684"/>
    </source>
</evidence>
<evidence type="ECO:0000256" key="1">
    <source>
        <dbReference type="ARBA" id="ARBA00004141"/>
    </source>
</evidence>
<keyword evidence="3 7" id="KW-1133">Transmembrane helix</keyword>
<feature type="compositionally biased region" description="Basic and acidic residues" evidence="6">
    <location>
        <begin position="322"/>
        <end position="337"/>
    </location>
</feature>
<dbReference type="PANTHER" id="PTHR33048">
    <property type="entry name" value="PTH11-LIKE INTEGRAL MEMBRANE PROTEIN (AFU_ORTHOLOGUE AFUA_5G11245)"/>
    <property type="match status" value="1"/>
</dbReference>
<evidence type="ECO:0000313" key="9">
    <source>
        <dbReference type="EMBL" id="KAF2489316.1"/>
    </source>
</evidence>
<feature type="transmembrane region" description="Helical" evidence="7">
    <location>
        <begin position="42"/>
        <end position="67"/>
    </location>
</feature>
<sequence>MADSRSSMELGMTLSLFIMAWIALVLRVWVRVKILSTFGIDDMLMTAAMALFTVYVVVILIGIAHQMDRHYTDIDPENFSVALKMEFLSGIFYATATPCLKASIGTLLLRFVRRKLHIYIIYVGIVVSIAGNLWTFFELIFFCTPPQHFWNPAVPGSCKKPAELARATLGQNSINFITDLVFGVLPAFVVSELQMNRNTKVSLAGILLVGNCAMVATAVRFKFVTSLPLDSPDFLYKIVDARVLSTVEIGVGCAMGSMVTLKPLFKAILHLGSSYKYGSASNRKRSDYANQLHSLDNLDNQSRANDGVLPLYPLHTTHVLAGKEPHNRSNEWERPGDDESVEARGGGIQRDVTYTITHDKP</sequence>
<comment type="subcellular location">
    <subcellularLocation>
        <location evidence="1">Membrane</location>
        <topology evidence="1">Multi-pass membrane protein</topology>
    </subcellularLocation>
</comment>
<feature type="transmembrane region" description="Helical" evidence="7">
    <location>
        <begin position="203"/>
        <end position="223"/>
    </location>
</feature>
<evidence type="ECO:0000256" key="2">
    <source>
        <dbReference type="ARBA" id="ARBA00022692"/>
    </source>
</evidence>
<feature type="transmembrane region" description="Helical" evidence="7">
    <location>
        <begin position="12"/>
        <end position="30"/>
    </location>
</feature>
<feature type="compositionally biased region" description="Polar residues" evidence="6">
    <location>
        <begin position="352"/>
        <end position="361"/>
    </location>
</feature>
<keyword evidence="4 7" id="KW-0472">Membrane</keyword>